<comment type="caution">
    <text evidence="1">The sequence shown here is derived from an EMBL/GenBank/DDBJ whole genome shotgun (WGS) entry which is preliminary data.</text>
</comment>
<proteinExistence type="predicted"/>
<sequence length="25" mass="2711">MYGSYSITLGLATPYVSMEVSATRI</sequence>
<dbReference type="Proteomes" id="UP001240678">
    <property type="component" value="Unassembled WGS sequence"/>
</dbReference>
<name>A0AAI9YZG0_9PEZI</name>
<protein>
    <submittedName>
        <fullName evidence="1">Uncharacterized protein</fullName>
    </submittedName>
</protein>
<organism evidence="1 2">
    <name type="scientific">Colletotrichum costaricense</name>
    <dbReference type="NCBI Taxonomy" id="1209916"/>
    <lineage>
        <taxon>Eukaryota</taxon>
        <taxon>Fungi</taxon>
        <taxon>Dikarya</taxon>
        <taxon>Ascomycota</taxon>
        <taxon>Pezizomycotina</taxon>
        <taxon>Sordariomycetes</taxon>
        <taxon>Hypocreomycetidae</taxon>
        <taxon>Glomerellales</taxon>
        <taxon>Glomerellaceae</taxon>
        <taxon>Colletotrichum</taxon>
        <taxon>Colletotrichum acutatum species complex</taxon>
    </lineage>
</organism>
<dbReference type="EMBL" id="MOOE01000006">
    <property type="protein sequence ID" value="KAK1529118.1"/>
    <property type="molecule type" value="Genomic_DNA"/>
</dbReference>
<evidence type="ECO:0000313" key="2">
    <source>
        <dbReference type="Proteomes" id="UP001240678"/>
    </source>
</evidence>
<keyword evidence="2" id="KW-1185">Reference proteome</keyword>
<reference evidence="1 2" key="1">
    <citation type="submission" date="2016-10" db="EMBL/GenBank/DDBJ databases">
        <title>The genome sequence of Colletotrichum fioriniae PJ7.</title>
        <authorList>
            <person name="Baroncelli R."/>
        </authorList>
    </citation>
    <scope>NUCLEOTIDE SEQUENCE [LARGE SCALE GENOMIC DNA]</scope>
    <source>
        <strain evidence="1 2">IMI 309622</strain>
    </source>
</reference>
<gene>
    <name evidence="1" type="ORF">CCOS01_06952</name>
</gene>
<evidence type="ECO:0000313" key="1">
    <source>
        <dbReference type="EMBL" id="KAK1529118.1"/>
    </source>
</evidence>
<accession>A0AAI9YZG0</accession>
<dbReference type="AlphaFoldDB" id="A0AAI9YZG0"/>